<organism evidence="1 2">
    <name type="scientific">Sphenostylis stenocarpa</name>
    <dbReference type="NCBI Taxonomy" id="92480"/>
    <lineage>
        <taxon>Eukaryota</taxon>
        <taxon>Viridiplantae</taxon>
        <taxon>Streptophyta</taxon>
        <taxon>Embryophyta</taxon>
        <taxon>Tracheophyta</taxon>
        <taxon>Spermatophyta</taxon>
        <taxon>Magnoliopsida</taxon>
        <taxon>eudicotyledons</taxon>
        <taxon>Gunneridae</taxon>
        <taxon>Pentapetalae</taxon>
        <taxon>rosids</taxon>
        <taxon>fabids</taxon>
        <taxon>Fabales</taxon>
        <taxon>Fabaceae</taxon>
        <taxon>Papilionoideae</taxon>
        <taxon>50 kb inversion clade</taxon>
        <taxon>NPAAA clade</taxon>
        <taxon>indigoferoid/millettioid clade</taxon>
        <taxon>Phaseoleae</taxon>
        <taxon>Sphenostylis</taxon>
    </lineage>
</organism>
<evidence type="ECO:0000313" key="2">
    <source>
        <dbReference type="Proteomes" id="UP001189624"/>
    </source>
</evidence>
<dbReference type="AlphaFoldDB" id="A0AA86T6D0"/>
<dbReference type="Gramene" id="rna-AYBTSS11_LOCUS20170">
    <property type="protein sequence ID" value="CAJ1964177.1"/>
    <property type="gene ID" value="gene-AYBTSS11_LOCUS20170"/>
</dbReference>
<name>A0AA86T6D0_9FABA</name>
<gene>
    <name evidence="1" type="ORF">AYBTSS11_LOCUS20170</name>
</gene>
<proteinExistence type="predicted"/>
<dbReference type="Proteomes" id="UP001189624">
    <property type="component" value="Chromosome 6"/>
</dbReference>
<keyword evidence="2" id="KW-1185">Reference proteome</keyword>
<sequence>MKKVDLVELPNLRSVSLGDIVEWKSLENVLSNPTSEASLNWLPMPALEKIMIVEEVEGIREKFIFPELKDAHVK</sequence>
<protein>
    <submittedName>
        <fullName evidence="1">Uncharacterized protein</fullName>
    </submittedName>
</protein>
<evidence type="ECO:0000313" key="1">
    <source>
        <dbReference type="EMBL" id="CAJ1964177.1"/>
    </source>
</evidence>
<accession>A0AA86T6D0</accession>
<reference evidence="1" key="1">
    <citation type="submission" date="2023-10" db="EMBL/GenBank/DDBJ databases">
        <authorList>
            <person name="Domelevo Entfellner J.-B."/>
        </authorList>
    </citation>
    <scope>NUCLEOTIDE SEQUENCE</scope>
</reference>
<dbReference type="EMBL" id="OY731403">
    <property type="protein sequence ID" value="CAJ1964177.1"/>
    <property type="molecule type" value="Genomic_DNA"/>
</dbReference>